<keyword evidence="3" id="KW-0274">FAD</keyword>
<name>A0A2Z4ITJ8_9ACTN</name>
<keyword evidence="4" id="KW-0560">Oxidoreductase</keyword>
<dbReference type="EMBL" id="CP030073">
    <property type="protein sequence ID" value="AWW35573.1"/>
    <property type="molecule type" value="Genomic_DNA"/>
</dbReference>
<reference evidence="6 7" key="1">
    <citation type="journal article" date="2019" name="Int. J. Syst. Evol. Microbiol.">
        <title>Streptomyces cadmiisoli sp. nov., a novel actinomycete isolated from cadmium-contaminated soil.</title>
        <authorList>
            <person name="Li K."/>
            <person name="Tang X."/>
            <person name="Zhao J."/>
            <person name="Guo Y."/>
            <person name="Tang Y."/>
            <person name="Gao J."/>
        </authorList>
    </citation>
    <scope>NUCLEOTIDE SEQUENCE [LARGE SCALE GENOMIC DNA]</scope>
    <source>
        <strain evidence="6 7">ZFG47</strain>
    </source>
</reference>
<dbReference type="Pfam" id="PF07992">
    <property type="entry name" value="Pyr_redox_2"/>
    <property type="match status" value="1"/>
</dbReference>
<dbReference type="PRINTS" id="PR00368">
    <property type="entry name" value="FADPNR"/>
</dbReference>
<comment type="similarity">
    <text evidence="1">Belongs to the FAD-dependent oxidoreductase family.</text>
</comment>
<dbReference type="GO" id="GO:0004174">
    <property type="term" value="F:electron-transferring-flavoprotein dehydrogenase activity"/>
    <property type="evidence" value="ECO:0007669"/>
    <property type="project" value="TreeGrafter"/>
</dbReference>
<dbReference type="PANTHER" id="PTHR43735:SF3">
    <property type="entry name" value="FERROPTOSIS SUPPRESSOR PROTEIN 1"/>
    <property type="match status" value="1"/>
</dbReference>
<evidence type="ECO:0000256" key="3">
    <source>
        <dbReference type="ARBA" id="ARBA00022827"/>
    </source>
</evidence>
<evidence type="ECO:0000256" key="2">
    <source>
        <dbReference type="ARBA" id="ARBA00022630"/>
    </source>
</evidence>
<evidence type="ECO:0000256" key="4">
    <source>
        <dbReference type="ARBA" id="ARBA00023002"/>
    </source>
</evidence>
<dbReference type="GO" id="GO:0050660">
    <property type="term" value="F:flavin adenine dinucleotide binding"/>
    <property type="evidence" value="ECO:0007669"/>
    <property type="project" value="TreeGrafter"/>
</dbReference>
<dbReference type="Proteomes" id="UP000249616">
    <property type="component" value="Chromosome"/>
</dbReference>
<dbReference type="RefSeq" id="WP_112437744.1">
    <property type="nucleotide sequence ID" value="NZ_JBHXER010000048.1"/>
</dbReference>
<gene>
    <name evidence="6" type="ORF">DN051_01920</name>
</gene>
<organism evidence="6 7">
    <name type="scientific">Streptomyces cadmiisoli</name>
    <dbReference type="NCBI Taxonomy" id="2184053"/>
    <lineage>
        <taxon>Bacteria</taxon>
        <taxon>Bacillati</taxon>
        <taxon>Actinomycetota</taxon>
        <taxon>Actinomycetes</taxon>
        <taxon>Kitasatosporales</taxon>
        <taxon>Streptomycetaceae</taxon>
        <taxon>Streptomyces</taxon>
        <taxon>Streptomyces aurantiacus group</taxon>
    </lineage>
</organism>
<dbReference type="SUPFAM" id="SSF51905">
    <property type="entry name" value="FAD/NAD(P)-binding domain"/>
    <property type="match status" value="1"/>
</dbReference>
<proteinExistence type="inferred from homology"/>
<dbReference type="InterPro" id="IPR036188">
    <property type="entry name" value="FAD/NAD-bd_sf"/>
</dbReference>
<dbReference type="InterPro" id="IPR023753">
    <property type="entry name" value="FAD/NAD-binding_dom"/>
</dbReference>
<dbReference type="Gene3D" id="3.50.50.100">
    <property type="match status" value="1"/>
</dbReference>
<keyword evidence="7" id="KW-1185">Reference proteome</keyword>
<dbReference type="PANTHER" id="PTHR43735">
    <property type="entry name" value="APOPTOSIS-INDUCING FACTOR 1"/>
    <property type="match status" value="1"/>
</dbReference>
<feature type="domain" description="FAD/NAD(P)-binding" evidence="5">
    <location>
        <begin position="27"/>
        <end position="303"/>
    </location>
</feature>
<evidence type="ECO:0000313" key="6">
    <source>
        <dbReference type="EMBL" id="AWW35573.1"/>
    </source>
</evidence>
<sequence>MERSIPRFQCLMWRTSMPQKIDGQPCVAVIGGGYAGIRAARDLDDIANVVLVEPRDSFRHNVGALRAMVRPDWMPNIFMSYEKLLANGKVVHDRAAQVQPGRVELASGQVLDADFIVLATGSQYPFPAKDDETSSELSKKKYLRINENLESAKHVLLLGAGVVGVELVGEILARWPEKQITLLDPSADVLKGQYPEPLRAALREMLSSEGVDLRLGEGLRDLPQAVAGEVTPFVAETTSGARIDADLWLQCFGGGVTSDYVVGSLAQARTESGRLRVHDDLRVQGHDTVYAVGDIADLGLPTAFIADVQADIAARNIRVQITGEGESAEFQDPFPHLVVPFGTDKGTGWMVNQDELLDTATVKQLKGDHLLIAMYTDRLGLTDGAWTIGH</sequence>
<dbReference type="AlphaFoldDB" id="A0A2Z4ITJ8"/>
<evidence type="ECO:0000256" key="1">
    <source>
        <dbReference type="ARBA" id="ARBA00006442"/>
    </source>
</evidence>
<keyword evidence="2" id="KW-0285">Flavoprotein</keyword>
<accession>A0A2Z4ITJ8</accession>
<dbReference type="KEGG" id="scad:DN051_01920"/>
<protein>
    <submittedName>
        <fullName evidence="6">FAD-dependent oxidoreductase</fullName>
    </submittedName>
</protein>
<dbReference type="GO" id="GO:0005737">
    <property type="term" value="C:cytoplasm"/>
    <property type="evidence" value="ECO:0007669"/>
    <property type="project" value="TreeGrafter"/>
</dbReference>
<evidence type="ECO:0000259" key="5">
    <source>
        <dbReference type="Pfam" id="PF07992"/>
    </source>
</evidence>
<evidence type="ECO:0000313" key="7">
    <source>
        <dbReference type="Proteomes" id="UP000249616"/>
    </source>
</evidence>